<name>A0AAE1MUI6_9FABA</name>
<sequence length="110" mass="12212">MAYSSTSQSSGAADNRKSKIIVGFVNNAKKHKHSFTQLAAVTGILLLSCRSLGQKYRIHNLQEDTYELQEEQDSLSGRMKNIKSALLHEAALDSTGLVTSRLRRLFGEED</sequence>
<dbReference type="AlphaFoldDB" id="A0AAE1MUI6"/>
<gene>
    <name evidence="1" type="ORF">QN277_018203</name>
</gene>
<dbReference type="Proteomes" id="UP001293593">
    <property type="component" value="Unassembled WGS sequence"/>
</dbReference>
<reference evidence="1" key="1">
    <citation type="submission" date="2023-10" db="EMBL/GenBank/DDBJ databases">
        <title>Chromosome-level genome of the transformable northern wattle, Acacia crassicarpa.</title>
        <authorList>
            <person name="Massaro I."/>
            <person name="Sinha N.R."/>
            <person name="Poethig S."/>
            <person name="Leichty A.R."/>
        </authorList>
    </citation>
    <scope>NUCLEOTIDE SEQUENCE</scope>
    <source>
        <strain evidence="1">Acra3RX</strain>
        <tissue evidence="1">Leaf</tissue>
    </source>
</reference>
<accession>A0AAE1MUI6</accession>
<comment type="caution">
    <text evidence="1">The sequence shown here is derived from an EMBL/GenBank/DDBJ whole genome shotgun (WGS) entry which is preliminary data.</text>
</comment>
<dbReference type="EMBL" id="JAWXYG010000004">
    <property type="protein sequence ID" value="KAK4275063.1"/>
    <property type="molecule type" value="Genomic_DNA"/>
</dbReference>
<evidence type="ECO:0000313" key="2">
    <source>
        <dbReference type="Proteomes" id="UP001293593"/>
    </source>
</evidence>
<keyword evidence="2" id="KW-1185">Reference proteome</keyword>
<protein>
    <submittedName>
        <fullName evidence="1">Uncharacterized protein</fullName>
    </submittedName>
</protein>
<dbReference type="PANTHER" id="PTHR36316:SF1">
    <property type="entry name" value="OS06G0213900 PROTEIN"/>
    <property type="match status" value="1"/>
</dbReference>
<evidence type="ECO:0000313" key="1">
    <source>
        <dbReference type="EMBL" id="KAK4275063.1"/>
    </source>
</evidence>
<proteinExistence type="predicted"/>
<dbReference type="PANTHER" id="PTHR36316">
    <property type="entry name" value="OS06G0213900 PROTEIN"/>
    <property type="match status" value="1"/>
</dbReference>
<organism evidence="1 2">
    <name type="scientific">Acacia crassicarpa</name>
    <name type="common">northern wattle</name>
    <dbReference type="NCBI Taxonomy" id="499986"/>
    <lineage>
        <taxon>Eukaryota</taxon>
        <taxon>Viridiplantae</taxon>
        <taxon>Streptophyta</taxon>
        <taxon>Embryophyta</taxon>
        <taxon>Tracheophyta</taxon>
        <taxon>Spermatophyta</taxon>
        <taxon>Magnoliopsida</taxon>
        <taxon>eudicotyledons</taxon>
        <taxon>Gunneridae</taxon>
        <taxon>Pentapetalae</taxon>
        <taxon>rosids</taxon>
        <taxon>fabids</taxon>
        <taxon>Fabales</taxon>
        <taxon>Fabaceae</taxon>
        <taxon>Caesalpinioideae</taxon>
        <taxon>mimosoid clade</taxon>
        <taxon>Acacieae</taxon>
        <taxon>Acacia</taxon>
    </lineage>
</organism>